<gene>
    <name evidence="3" type="ORF">CLG94_05520</name>
</gene>
<feature type="transmembrane region" description="Helical" evidence="2">
    <location>
        <begin position="264"/>
        <end position="281"/>
    </location>
</feature>
<sequence length="290" mass="29893">MPIMTANTTNRHDNSVCPYFPYDRSGGGRGRNSRSGQERDVRTERWKGDTDTSERSDTMSYHTRGGHGRLFTIVILLAMVLGAWLSLPGAVEADTVVIDPSAGTVNRGALFRVDPTTGTRTLLSDFGNAGQGPLGDEPVGVALEAGGAILVIDRGAGTGTLGALFRVDPTTGTRTLLSDFGNAGQGPLGNDLFGVALEAGGAILVIDPSAGTVNRGALFRVDPTTGTRTLLSDFGNAGQGPLGTSPFGVAVSSPATGIPTLSEWAQVGMAALLVGGGLLALRKSQRRRSG</sequence>
<dbReference type="AlphaFoldDB" id="A0A2T4TYD6"/>
<reference evidence="3 4" key="1">
    <citation type="submission" date="2017-09" db="EMBL/GenBank/DDBJ databases">
        <title>Bloom of a denitrifying methanotroph, Candidatus Methylomirabilis limnetica, in a deep stratified lake.</title>
        <authorList>
            <person name="Graf J.S."/>
            <person name="Marchant H.K."/>
            <person name="Tienken D."/>
            <person name="Hach P.F."/>
            <person name="Brand A."/>
            <person name="Schubert C.J."/>
            <person name="Kuypers M.M."/>
            <person name="Milucka J."/>
        </authorList>
    </citation>
    <scope>NUCLEOTIDE SEQUENCE [LARGE SCALE GENOMIC DNA]</scope>
    <source>
        <strain evidence="3 4">Zug</strain>
    </source>
</reference>
<feature type="region of interest" description="Disordered" evidence="1">
    <location>
        <begin position="1"/>
        <end position="60"/>
    </location>
</feature>
<dbReference type="InterPro" id="IPR026442">
    <property type="entry name" value="IPTL_CTERM"/>
</dbReference>
<keyword evidence="4" id="KW-1185">Reference proteome</keyword>
<keyword evidence="2" id="KW-0472">Membrane</keyword>
<evidence type="ECO:0000256" key="1">
    <source>
        <dbReference type="SAM" id="MobiDB-lite"/>
    </source>
</evidence>
<keyword evidence="2" id="KW-0812">Transmembrane</keyword>
<feature type="compositionally biased region" description="Basic and acidic residues" evidence="1">
    <location>
        <begin position="36"/>
        <end position="57"/>
    </location>
</feature>
<reference evidence="4" key="2">
    <citation type="journal article" date="2018" name="Environ. Microbiol.">
        <title>Bloom of a denitrifying methanotroph, 'Candidatus Methylomirabilis limnetica', in a deep stratified lake.</title>
        <authorList>
            <person name="Graf J.S."/>
            <person name="Mayr M.J."/>
            <person name="Marchant H.K."/>
            <person name="Tienken D."/>
            <person name="Hach P.F."/>
            <person name="Brand A."/>
            <person name="Schubert C.J."/>
            <person name="Kuypers M.M."/>
            <person name="Milucka J."/>
        </authorList>
    </citation>
    <scope>NUCLEOTIDE SEQUENCE [LARGE SCALE GENOMIC DNA]</scope>
    <source>
        <strain evidence="4">Zug</strain>
    </source>
</reference>
<keyword evidence="2" id="KW-1133">Transmembrane helix</keyword>
<name>A0A2T4TYD6_9BACT</name>
<proteinExistence type="predicted"/>
<dbReference type="Gene3D" id="2.120.10.30">
    <property type="entry name" value="TolB, C-terminal domain"/>
    <property type="match status" value="1"/>
</dbReference>
<evidence type="ECO:0000313" key="3">
    <source>
        <dbReference type="EMBL" id="PTL36124.1"/>
    </source>
</evidence>
<dbReference type="RefSeq" id="WP_107561871.1">
    <property type="nucleotide sequence ID" value="NZ_NVQC01000017.1"/>
</dbReference>
<dbReference type="OrthoDB" id="6027518at2"/>
<protein>
    <submittedName>
        <fullName evidence="3">Uncharacterized protein</fullName>
    </submittedName>
</protein>
<comment type="caution">
    <text evidence="3">The sequence shown here is derived from an EMBL/GenBank/DDBJ whole genome shotgun (WGS) entry which is preliminary data.</text>
</comment>
<organism evidence="3 4">
    <name type="scientific">Candidatus Methylomirabilis limnetica</name>
    <dbReference type="NCBI Taxonomy" id="2033718"/>
    <lineage>
        <taxon>Bacteria</taxon>
        <taxon>Candidatus Methylomirabilota</taxon>
        <taxon>Candidatus Methylomirabilia</taxon>
        <taxon>Candidatus Methylomirabilales</taxon>
        <taxon>Candidatus Methylomirabilaceae</taxon>
        <taxon>Candidatus Methylomirabilis</taxon>
    </lineage>
</organism>
<dbReference type="EMBL" id="NVQC01000017">
    <property type="protein sequence ID" value="PTL36124.1"/>
    <property type="molecule type" value="Genomic_DNA"/>
</dbReference>
<dbReference type="NCBIfam" id="TIGR04174">
    <property type="entry name" value="IPTL_CTERM"/>
    <property type="match status" value="1"/>
</dbReference>
<evidence type="ECO:0000256" key="2">
    <source>
        <dbReference type="SAM" id="Phobius"/>
    </source>
</evidence>
<dbReference type="Proteomes" id="UP000241436">
    <property type="component" value="Unassembled WGS sequence"/>
</dbReference>
<evidence type="ECO:0000313" key="4">
    <source>
        <dbReference type="Proteomes" id="UP000241436"/>
    </source>
</evidence>
<dbReference type="InterPro" id="IPR011042">
    <property type="entry name" value="6-blade_b-propeller_TolB-like"/>
</dbReference>
<dbReference type="SUPFAM" id="SSF63825">
    <property type="entry name" value="YWTD domain"/>
    <property type="match status" value="1"/>
</dbReference>
<accession>A0A2T4TYD6</accession>
<feature type="transmembrane region" description="Helical" evidence="2">
    <location>
        <begin position="70"/>
        <end position="87"/>
    </location>
</feature>